<name>A0ABW0ZCY0_9ACTN</name>
<gene>
    <name evidence="1" type="ORF">ACFP1Z_28985</name>
</gene>
<organism evidence="1 2">
    <name type="scientific">Streptomyces gamaensis</name>
    <dbReference type="NCBI Taxonomy" id="1763542"/>
    <lineage>
        <taxon>Bacteria</taxon>
        <taxon>Bacillati</taxon>
        <taxon>Actinomycetota</taxon>
        <taxon>Actinomycetes</taxon>
        <taxon>Kitasatosporales</taxon>
        <taxon>Streptomycetaceae</taxon>
        <taxon>Streptomyces</taxon>
    </lineage>
</organism>
<dbReference type="Gene3D" id="3.20.20.80">
    <property type="entry name" value="Glycosidases"/>
    <property type="match status" value="1"/>
</dbReference>
<dbReference type="SUPFAM" id="SSF51445">
    <property type="entry name" value="(Trans)glycosidases"/>
    <property type="match status" value="1"/>
</dbReference>
<sequence length="271" mass="29807">MRAYQPYAKDAPDAAFTPAEPTRYLGEGRKLDLVLQFREPSGEVDGWLEFVRKTVRDQGARIATLQICEEPNADLPVLDGSTPNVLQALVRGVTAAKEEARSCGHDVAVGFNAVPAFDAGSTFWRELGALADDRFHEALDYVGLDFFPDVFRPVAAGQLPDAVRAVLRQFRDVSLPQAGIGTSVPVRVCENGWPTGPDRSEERQAEVVEDVVRTVAALRDELAVSGYSFFDLRDADSAGTGLFDRFGLLRDDCTPKPAFETYRRLIQELTV</sequence>
<accession>A0ABW0ZCY0</accession>
<protein>
    <submittedName>
        <fullName evidence="1">Uncharacterized protein</fullName>
    </submittedName>
</protein>
<dbReference type="Proteomes" id="UP001596083">
    <property type="component" value="Unassembled WGS sequence"/>
</dbReference>
<reference evidence="2" key="1">
    <citation type="journal article" date="2019" name="Int. J. Syst. Evol. Microbiol.">
        <title>The Global Catalogue of Microorganisms (GCM) 10K type strain sequencing project: providing services to taxonomists for standard genome sequencing and annotation.</title>
        <authorList>
            <consortium name="The Broad Institute Genomics Platform"/>
            <consortium name="The Broad Institute Genome Sequencing Center for Infectious Disease"/>
            <person name="Wu L."/>
            <person name="Ma J."/>
        </authorList>
    </citation>
    <scope>NUCLEOTIDE SEQUENCE [LARGE SCALE GENOMIC DNA]</scope>
    <source>
        <strain evidence="2">CGMCC 4.7304</strain>
    </source>
</reference>
<dbReference type="RefSeq" id="WP_390320649.1">
    <property type="nucleotide sequence ID" value="NZ_JBHSPB010000025.1"/>
</dbReference>
<comment type="caution">
    <text evidence="1">The sequence shown here is derived from an EMBL/GenBank/DDBJ whole genome shotgun (WGS) entry which is preliminary data.</text>
</comment>
<dbReference type="InterPro" id="IPR017853">
    <property type="entry name" value="GH"/>
</dbReference>
<evidence type="ECO:0000313" key="1">
    <source>
        <dbReference type="EMBL" id="MFC5724200.1"/>
    </source>
</evidence>
<keyword evidence="2" id="KW-1185">Reference proteome</keyword>
<dbReference type="EMBL" id="JBHSPB010000025">
    <property type="protein sequence ID" value="MFC5724200.1"/>
    <property type="molecule type" value="Genomic_DNA"/>
</dbReference>
<evidence type="ECO:0000313" key="2">
    <source>
        <dbReference type="Proteomes" id="UP001596083"/>
    </source>
</evidence>
<proteinExistence type="predicted"/>